<dbReference type="SUPFAM" id="SSF55729">
    <property type="entry name" value="Acyl-CoA N-acyltransferases (Nat)"/>
    <property type="match status" value="1"/>
</dbReference>
<proteinExistence type="predicted"/>
<comment type="caution">
    <text evidence="4">The sequence shown here is derived from an EMBL/GenBank/DDBJ whole genome shotgun (WGS) entry which is preliminary data.</text>
</comment>
<gene>
    <name evidence="4" type="ORF">DRF65_14785</name>
</gene>
<keyword evidence="5" id="KW-1185">Reference proteome</keyword>
<organism evidence="4 5">
    <name type="scientific">Chryseobacterium pennae</name>
    <dbReference type="NCBI Taxonomy" id="2258962"/>
    <lineage>
        <taxon>Bacteria</taxon>
        <taxon>Pseudomonadati</taxon>
        <taxon>Bacteroidota</taxon>
        <taxon>Flavobacteriia</taxon>
        <taxon>Flavobacteriales</taxon>
        <taxon>Weeksellaceae</taxon>
        <taxon>Chryseobacterium group</taxon>
        <taxon>Chryseobacterium</taxon>
    </lineage>
</organism>
<dbReference type="InterPro" id="IPR000182">
    <property type="entry name" value="GNAT_dom"/>
</dbReference>
<evidence type="ECO:0000313" key="4">
    <source>
        <dbReference type="EMBL" id="REC61712.1"/>
    </source>
</evidence>
<dbReference type="PANTHER" id="PTHR43800:SF1">
    <property type="entry name" value="PEPTIDYL-LYSINE N-ACETYLTRANSFERASE YJAB"/>
    <property type="match status" value="1"/>
</dbReference>
<keyword evidence="2" id="KW-0012">Acyltransferase</keyword>
<keyword evidence="1 4" id="KW-0808">Transferase</keyword>
<sequence>MIREISKTDYPQLMKIWESSVLNTHDFLKEEDFNYYKKEIPGYFEHVSLLGFEEDGTLVGFMGVAEGNLEMLFIHNDYRGKGIGKKLIQYGIDHLKVTKVDVNEQNEQAVGFYQHIGFQVLERSELDSQGKEYPILHMGL</sequence>
<dbReference type="EMBL" id="QNVT01000013">
    <property type="protein sequence ID" value="REC61712.1"/>
    <property type="molecule type" value="Genomic_DNA"/>
</dbReference>
<dbReference type="InterPro" id="IPR016181">
    <property type="entry name" value="Acyl_CoA_acyltransferase"/>
</dbReference>
<evidence type="ECO:0000313" key="5">
    <source>
        <dbReference type="Proteomes" id="UP000256686"/>
    </source>
</evidence>
<evidence type="ECO:0000256" key="1">
    <source>
        <dbReference type="ARBA" id="ARBA00022679"/>
    </source>
</evidence>
<dbReference type="PROSITE" id="PS51186">
    <property type="entry name" value="GNAT"/>
    <property type="match status" value="1"/>
</dbReference>
<evidence type="ECO:0000259" key="3">
    <source>
        <dbReference type="PROSITE" id="PS51186"/>
    </source>
</evidence>
<dbReference type="GO" id="GO:0016747">
    <property type="term" value="F:acyltransferase activity, transferring groups other than amino-acyl groups"/>
    <property type="evidence" value="ECO:0007669"/>
    <property type="project" value="InterPro"/>
</dbReference>
<feature type="domain" description="N-acetyltransferase" evidence="3">
    <location>
        <begin position="1"/>
        <end position="140"/>
    </location>
</feature>
<reference evidence="5" key="1">
    <citation type="submission" date="2018-06" db="EMBL/GenBank/DDBJ databases">
        <authorList>
            <person name="Lum Nde A."/>
            <person name="Hugo C."/>
        </authorList>
    </citation>
    <scope>NUCLEOTIDE SEQUENCE [LARGE SCALE GENOMIC DNA]</scope>
    <source>
        <strain evidence="5">1_F178</strain>
    </source>
</reference>
<protein>
    <submittedName>
        <fullName evidence="4">GNAT family N-acetyltransferase</fullName>
    </submittedName>
</protein>
<dbReference type="Proteomes" id="UP000256686">
    <property type="component" value="Unassembled WGS sequence"/>
</dbReference>
<dbReference type="AlphaFoldDB" id="A0A3D9C884"/>
<dbReference type="RefSeq" id="WP_115971530.1">
    <property type="nucleotide sequence ID" value="NZ_QNVT01000013.1"/>
</dbReference>
<name>A0A3D9C884_9FLAO</name>
<dbReference type="Gene3D" id="3.40.630.30">
    <property type="match status" value="1"/>
</dbReference>
<dbReference type="Pfam" id="PF13673">
    <property type="entry name" value="Acetyltransf_10"/>
    <property type="match status" value="1"/>
</dbReference>
<dbReference type="CDD" id="cd04301">
    <property type="entry name" value="NAT_SF"/>
    <property type="match status" value="1"/>
</dbReference>
<evidence type="ECO:0000256" key="2">
    <source>
        <dbReference type="ARBA" id="ARBA00023315"/>
    </source>
</evidence>
<accession>A0A3D9C884</accession>
<dbReference type="PANTHER" id="PTHR43800">
    <property type="entry name" value="PEPTIDYL-LYSINE N-ACETYLTRANSFERASE YJAB"/>
    <property type="match status" value="1"/>
</dbReference>